<dbReference type="PROSITE" id="PS50164">
    <property type="entry name" value="GIY_YIG"/>
    <property type="match status" value="1"/>
</dbReference>
<proteinExistence type="inferred from homology"/>
<sequence>MTFWVYILRCADGRYYTGHTDDLERRFGEHQTGGHCAYTSKRRPVTLMWCQPFASRIEALETERRIKPWSRAKKDALIREDWAALSHYARPPRERPSTSLGTNGESGSHLHVVADTPCP</sequence>
<gene>
    <name evidence="4" type="ORF">ENE74_00395</name>
</gene>
<accession>A0A437JB47</accession>
<dbReference type="SMART" id="SM00465">
    <property type="entry name" value="GIYc"/>
    <property type="match status" value="1"/>
</dbReference>
<dbReference type="SUPFAM" id="SSF82771">
    <property type="entry name" value="GIY-YIG endonuclease"/>
    <property type="match status" value="1"/>
</dbReference>
<dbReference type="EMBL" id="RZUL01000001">
    <property type="protein sequence ID" value="RVT43138.1"/>
    <property type="molecule type" value="Genomic_DNA"/>
</dbReference>
<dbReference type="AlphaFoldDB" id="A0A437JB47"/>
<dbReference type="PANTHER" id="PTHR34477:SF1">
    <property type="entry name" value="UPF0213 PROTEIN YHBQ"/>
    <property type="match status" value="1"/>
</dbReference>
<feature type="region of interest" description="Disordered" evidence="2">
    <location>
        <begin position="89"/>
        <end position="119"/>
    </location>
</feature>
<dbReference type="Gene3D" id="3.40.1440.10">
    <property type="entry name" value="GIY-YIG endonuclease"/>
    <property type="match status" value="1"/>
</dbReference>
<dbReference type="Proteomes" id="UP000282977">
    <property type="component" value="Unassembled WGS sequence"/>
</dbReference>
<evidence type="ECO:0000256" key="1">
    <source>
        <dbReference type="ARBA" id="ARBA00007435"/>
    </source>
</evidence>
<keyword evidence="5" id="KW-1185">Reference proteome</keyword>
<feature type="domain" description="GIY-YIG" evidence="3">
    <location>
        <begin position="1"/>
        <end position="76"/>
    </location>
</feature>
<evidence type="ECO:0000259" key="3">
    <source>
        <dbReference type="PROSITE" id="PS50164"/>
    </source>
</evidence>
<dbReference type="RefSeq" id="WP_127688673.1">
    <property type="nucleotide sequence ID" value="NZ_RZUL01000001.1"/>
</dbReference>
<evidence type="ECO:0000256" key="2">
    <source>
        <dbReference type="SAM" id="MobiDB-lite"/>
    </source>
</evidence>
<dbReference type="CDD" id="cd10456">
    <property type="entry name" value="GIY-YIG_UPF0213"/>
    <property type="match status" value="1"/>
</dbReference>
<evidence type="ECO:0000313" key="5">
    <source>
        <dbReference type="Proteomes" id="UP000282977"/>
    </source>
</evidence>
<dbReference type="PANTHER" id="PTHR34477">
    <property type="entry name" value="UPF0213 PROTEIN YHBQ"/>
    <property type="match status" value="1"/>
</dbReference>
<dbReference type="OrthoDB" id="287318at2"/>
<dbReference type="Pfam" id="PF01541">
    <property type="entry name" value="GIY-YIG"/>
    <property type="match status" value="1"/>
</dbReference>
<feature type="compositionally biased region" description="Polar residues" evidence="2">
    <location>
        <begin position="97"/>
        <end position="106"/>
    </location>
</feature>
<organism evidence="4 5">
    <name type="scientific">Sphingobium algorifonticola</name>
    <dbReference type="NCBI Taxonomy" id="2008318"/>
    <lineage>
        <taxon>Bacteria</taxon>
        <taxon>Pseudomonadati</taxon>
        <taxon>Pseudomonadota</taxon>
        <taxon>Alphaproteobacteria</taxon>
        <taxon>Sphingomonadales</taxon>
        <taxon>Sphingomonadaceae</taxon>
        <taxon>Sphingobium</taxon>
    </lineage>
</organism>
<reference evidence="4 5" key="1">
    <citation type="submission" date="2019-01" db="EMBL/GenBank/DDBJ databases">
        <authorList>
            <person name="Chen W.-M."/>
        </authorList>
    </citation>
    <scope>NUCLEOTIDE SEQUENCE [LARGE SCALE GENOMIC DNA]</scope>
    <source>
        <strain evidence="4 5">TLA-22</strain>
    </source>
</reference>
<protein>
    <submittedName>
        <fullName evidence="4">GIY-YIG nuclease family protein</fullName>
    </submittedName>
</protein>
<dbReference type="InterPro" id="IPR050190">
    <property type="entry name" value="UPF0213_domain"/>
</dbReference>
<comment type="caution">
    <text evidence="4">The sequence shown here is derived from an EMBL/GenBank/DDBJ whole genome shotgun (WGS) entry which is preliminary data.</text>
</comment>
<comment type="similarity">
    <text evidence="1">Belongs to the UPF0213 family.</text>
</comment>
<dbReference type="InterPro" id="IPR035901">
    <property type="entry name" value="GIY-YIG_endonuc_sf"/>
</dbReference>
<evidence type="ECO:0000313" key="4">
    <source>
        <dbReference type="EMBL" id="RVT43138.1"/>
    </source>
</evidence>
<dbReference type="InterPro" id="IPR000305">
    <property type="entry name" value="GIY-YIG_endonuc"/>
</dbReference>
<name>A0A437JB47_9SPHN</name>